<dbReference type="SUPFAM" id="SSF53067">
    <property type="entry name" value="Actin-like ATPase domain"/>
    <property type="match status" value="1"/>
</dbReference>
<dbReference type="CDD" id="cd00090">
    <property type="entry name" value="HTH_ARSR"/>
    <property type="match status" value="1"/>
</dbReference>
<evidence type="ECO:0000313" key="4">
    <source>
        <dbReference type="Proteomes" id="UP000199475"/>
    </source>
</evidence>
<dbReference type="GO" id="GO:0016301">
    <property type="term" value="F:kinase activity"/>
    <property type="evidence" value="ECO:0007669"/>
    <property type="project" value="UniProtKB-KW"/>
</dbReference>
<dbReference type="Gene3D" id="1.10.10.10">
    <property type="entry name" value="Winged helix-like DNA-binding domain superfamily/Winged helix DNA-binding domain"/>
    <property type="match status" value="1"/>
</dbReference>
<dbReference type="GO" id="GO:0003700">
    <property type="term" value="F:DNA-binding transcription factor activity"/>
    <property type="evidence" value="ECO:0007669"/>
    <property type="project" value="InterPro"/>
</dbReference>
<dbReference type="RefSeq" id="WP_093249702.1">
    <property type="nucleotide sequence ID" value="NZ_FNGP01000002.1"/>
</dbReference>
<dbReference type="InterPro" id="IPR043129">
    <property type="entry name" value="ATPase_NBD"/>
</dbReference>
<dbReference type="AlphaFoldDB" id="A0A1G9J827"/>
<keyword evidence="4" id="KW-1185">Reference proteome</keyword>
<dbReference type="PROSITE" id="PS01125">
    <property type="entry name" value="ROK"/>
    <property type="match status" value="1"/>
</dbReference>
<reference evidence="3 4" key="1">
    <citation type="submission" date="2016-10" db="EMBL/GenBank/DDBJ databases">
        <authorList>
            <person name="de Groot N.N."/>
        </authorList>
    </citation>
    <scope>NUCLEOTIDE SEQUENCE [LARGE SCALE GENOMIC DNA]</scope>
    <source>
        <strain evidence="3 4">CGMCC 1.9159</strain>
    </source>
</reference>
<dbReference type="Proteomes" id="UP000199475">
    <property type="component" value="Unassembled WGS sequence"/>
</dbReference>
<dbReference type="STRING" id="686624.SAMN04488242_1080"/>
<accession>A0A1G9J827</accession>
<proteinExistence type="inferred from homology"/>
<name>A0A1G9J827_9ACTN</name>
<evidence type="ECO:0000256" key="1">
    <source>
        <dbReference type="ARBA" id="ARBA00006479"/>
    </source>
</evidence>
<dbReference type="InterPro" id="IPR000835">
    <property type="entry name" value="HTH_MarR-typ"/>
</dbReference>
<evidence type="ECO:0000313" key="3">
    <source>
        <dbReference type="EMBL" id="SDL33386.1"/>
    </source>
</evidence>
<dbReference type="InterPro" id="IPR000600">
    <property type="entry name" value="ROK"/>
</dbReference>
<dbReference type="InterPro" id="IPR049874">
    <property type="entry name" value="ROK_cs"/>
</dbReference>
<sequence>MTTSALARINRGRLLRALAHSEPRSRAELAEETGLSVATVSRAVASLSALGLVTQSEAADPTGGRPRTLVAFGDGAATLVVDVADRHTEVAAISLTGETLERRLEEVEAGQDPEARLTHTLATIDAAVAAWPPGRRLLGLGVGVPGPVDERGVVEFAPAIGWREVPLGPLLRERLGIPVAVHNDANLIAVAESEFGAEPRPRSLVVLAVFDGVGSGIVVDGRLWEGATGASGQLGRMLLTLPAVRNVYEGFGDLESHLGTSAVAERALELGIALDPAGDVWGQLLVDLPPTDLRARGLASDVLDEFAMALVNVCALIDPEAIVLAGRFAPIADAVVPELHRRLTRRVLHVPRIFPQTTAAPGTLLGAALAAERAFGPLEQLLDTRT</sequence>
<dbReference type="InterPro" id="IPR036390">
    <property type="entry name" value="WH_DNA-bd_sf"/>
</dbReference>
<dbReference type="Pfam" id="PF12802">
    <property type="entry name" value="MarR_2"/>
    <property type="match status" value="1"/>
</dbReference>
<dbReference type="PANTHER" id="PTHR18964:SF149">
    <property type="entry name" value="BIFUNCTIONAL UDP-N-ACETYLGLUCOSAMINE 2-EPIMERASE_N-ACETYLMANNOSAMINE KINASE"/>
    <property type="match status" value="1"/>
</dbReference>
<organism evidence="3 4">
    <name type="scientific">Tessaracoccus oleiagri</name>
    <dbReference type="NCBI Taxonomy" id="686624"/>
    <lineage>
        <taxon>Bacteria</taxon>
        <taxon>Bacillati</taxon>
        <taxon>Actinomycetota</taxon>
        <taxon>Actinomycetes</taxon>
        <taxon>Propionibacteriales</taxon>
        <taxon>Propionibacteriaceae</taxon>
        <taxon>Tessaracoccus</taxon>
    </lineage>
</organism>
<feature type="domain" description="HTH marR-type" evidence="2">
    <location>
        <begin position="13"/>
        <end position="64"/>
    </location>
</feature>
<evidence type="ECO:0000259" key="2">
    <source>
        <dbReference type="Pfam" id="PF12802"/>
    </source>
</evidence>
<dbReference type="Gene3D" id="3.30.420.40">
    <property type="match status" value="2"/>
</dbReference>
<dbReference type="InterPro" id="IPR036388">
    <property type="entry name" value="WH-like_DNA-bd_sf"/>
</dbReference>
<dbReference type="PANTHER" id="PTHR18964">
    <property type="entry name" value="ROK (REPRESSOR, ORF, KINASE) FAMILY"/>
    <property type="match status" value="1"/>
</dbReference>
<keyword evidence="3" id="KW-0808">Transferase</keyword>
<comment type="similarity">
    <text evidence="1">Belongs to the ROK (NagC/XylR) family.</text>
</comment>
<dbReference type="EMBL" id="FNGP01000002">
    <property type="protein sequence ID" value="SDL33386.1"/>
    <property type="molecule type" value="Genomic_DNA"/>
</dbReference>
<dbReference type="OrthoDB" id="3225083at2"/>
<dbReference type="InterPro" id="IPR011991">
    <property type="entry name" value="ArsR-like_HTH"/>
</dbReference>
<dbReference type="Pfam" id="PF00480">
    <property type="entry name" value="ROK"/>
    <property type="match status" value="1"/>
</dbReference>
<protein>
    <submittedName>
        <fullName evidence="3">Sugar kinase of the NBD/HSP70 family, may contain an N-terminal HTH domain</fullName>
    </submittedName>
</protein>
<gene>
    <name evidence="3" type="ORF">SAMN04488242_1080</name>
</gene>
<keyword evidence="3" id="KW-0418">Kinase</keyword>
<dbReference type="SUPFAM" id="SSF46785">
    <property type="entry name" value="Winged helix' DNA-binding domain"/>
    <property type="match status" value="1"/>
</dbReference>